<sequence length="68" mass="7467">MLGFRGHFSTRSRHYSVNIGDIRAERTAHARLPLFDETTAEFVATWDYVGRGLSLGDALIADSLSGAL</sequence>
<keyword evidence="2" id="KW-1185">Reference proteome</keyword>
<name>A0A5M3WK80_9ACTN</name>
<comment type="caution">
    <text evidence="1">The sequence shown here is derived from an EMBL/GenBank/DDBJ whole genome shotgun (WGS) entry which is preliminary data.</text>
</comment>
<dbReference type="EMBL" id="BLAE01000010">
    <property type="protein sequence ID" value="GES08422.1"/>
    <property type="molecule type" value="Genomic_DNA"/>
</dbReference>
<proteinExistence type="predicted"/>
<evidence type="ECO:0000313" key="2">
    <source>
        <dbReference type="Proteomes" id="UP000331127"/>
    </source>
</evidence>
<gene>
    <name evidence="1" type="ORF">Amac_020180</name>
</gene>
<dbReference type="Pfam" id="PF20199">
    <property type="entry name" value="RepSA"/>
    <property type="match status" value="1"/>
</dbReference>
<reference evidence="1 2" key="1">
    <citation type="submission" date="2019-10" db="EMBL/GenBank/DDBJ databases">
        <title>Whole genome shotgun sequence of Acrocarpospora macrocephala NBRC 16266.</title>
        <authorList>
            <person name="Ichikawa N."/>
            <person name="Kimura A."/>
            <person name="Kitahashi Y."/>
            <person name="Komaki H."/>
            <person name="Oguchi A."/>
        </authorList>
    </citation>
    <scope>NUCLEOTIDE SEQUENCE [LARGE SCALE GENOMIC DNA]</scope>
    <source>
        <strain evidence="1 2">NBRC 16266</strain>
    </source>
</reference>
<dbReference type="AlphaFoldDB" id="A0A5M3WK80"/>
<organism evidence="1 2">
    <name type="scientific">Acrocarpospora macrocephala</name>
    <dbReference type="NCBI Taxonomy" id="150177"/>
    <lineage>
        <taxon>Bacteria</taxon>
        <taxon>Bacillati</taxon>
        <taxon>Actinomycetota</taxon>
        <taxon>Actinomycetes</taxon>
        <taxon>Streptosporangiales</taxon>
        <taxon>Streptosporangiaceae</taxon>
        <taxon>Acrocarpospora</taxon>
    </lineage>
</organism>
<evidence type="ECO:0000313" key="1">
    <source>
        <dbReference type="EMBL" id="GES08422.1"/>
    </source>
</evidence>
<protein>
    <submittedName>
        <fullName evidence="1">Uncharacterized protein</fullName>
    </submittedName>
</protein>
<dbReference type="InterPro" id="IPR046828">
    <property type="entry name" value="RepSA"/>
</dbReference>
<dbReference type="OrthoDB" id="3203793at2"/>
<dbReference type="Proteomes" id="UP000331127">
    <property type="component" value="Unassembled WGS sequence"/>
</dbReference>
<accession>A0A5M3WK80</accession>